<gene>
    <name evidence="2" type="ORF">PCIT_b1147</name>
</gene>
<name>A0AAD4AFK3_9GAMM</name>
<dbReference type="EMBL" id="AHBZ03000027">
    <property type="protein sequence ID" value="KAF7765020.1"/>
    <property type="molecule type" value="Genomic_DNA"/>
</dbReference>
<dbReference type="Pfam" id="PF18047">
    <property type="entry name" value="PatG_D"/>
    <property type="match status" value="1"/>
</dbReference>
<dbReference type="RefSeq" id="WP_010366563.1">
    <property type="nucleotide sequence ID" value="NZ_AHBZ03000027.1"/>
</dbReference>
<dbReference type="Proteomes" id="UP000016487">
    <property type="component" value="Unassembled WGS sequence"/>
</dbReference>
<evidence type="ECO:0000313" key="3">
    <source>
        <dbReference type="Proteomes" id="UP000016487"/>
    </source>
</evidence>
<protein>
    <recommendedName>
        <fullName evidence="1">PatG domain-containing protein</fullName>
    </recommendedName>
</protein>
<feature type="domain" description="PatG" evidence="1">
    <location>
        <begin position="37"/>
        <end position="167"/>
    </location>
</feature>
<dbReference type="InterPro" id="IPR040483">
    <property type="entry name" value="PatG_dom"/>
</dbReference>
<organism evidence="2 3">
    <name type="scientific">Pseudoalteromonas citrea</name>
    <dbReference type="NCBI Taxonomy" id="43655"/>
    <lineage>
        <taxon>Bacteria</taxon>
        <taxon>Pseudomonadati</taxon>
        <taxon>Pseudomonadota</taxon>
        <taxon>Gammaproteobacteria</taxon>
        <taxon>Alteromonadales</taxon>
        <taxon>Pseudoalteromonadaceae</taxon>
        <taxon>Pseudoalteromonas</taxon>
    </lineage>
</organism>
<proteinExistence type="predicted"/>
<dbReference type="AlphaFoldDB" id="A0AAD4AFK3"/>
<reference evidence="2" key="1">
    <citation type="journal article" date="2012" name="J. Bacteriol.">
        <title>Genome sequences of type strains of seven species of the marine bacterium Pseudoalteromonas.</title>
        <authorList>
            <person name="Xie B.B."/>
            <person name="Shu Y.L."/>
            <person name="Qin Q.L."/>
            <person name="Rong J.C."/>
            <person name="Zhang X.Y."/>
            <person name="Chen X.L."/>
            <person name="Shi M."/>
            <person name="He H.L."/>
            <person name="Zhou B.C."/>
            <person name="Zhang Y.Z."/>
        </authorList>
    </citation>
    <scope>NUCLEOTIDE SEQUENCE</scope>
    <source>
        <strain evidence="2">DSM 8771</strain>
    </source>
</reference>
<comment type="caution">
    <text evidence="2">The sequence shown here is derived from an EMBL/GenBank/DDBJ whole genome shotgun (WGS) entry which is preliminary data.</text>
</comment>
<evidence type="ECO:0000259" key="1">
    <source>
        <dbReference type="Pfam" id="PF18047"/>
    </source>
</evidence>
<sequence>MNLSDKTHNAAKPDVADTINPTKETLQCKHKQPDEHVYAIGYVKPYFATIDLEKQYEAAAEFTKQSATSFDHVFNYVTSPHEQPNLRIRPFLYLAQQATWVFTINNVDTYTLLPRTLTQLNALIQASTKHEVILVGLAEHMSVGGSYGSKALPGVLVEHIIDTVDGTKSAPNKPKEGALAQLKPNIGLSTLERASNYLVTHFDQININQAHNEIIDCVNAVHFQHMPSHEDRSIIEVILSDPNDTRFACNIDVTNAYPFVSSKLAPFAKSS</sequence>
<accession>A0AAD4AFK3</accession>
<reference evidence="2" key="2">
    <citation type="submission" date="2015-03" db="EMBL/GenBank/DDBJ databases">
        <title>Genome sequence of Pseudoalteromonas citrea.</title>
        <authorList>
            <person name="Xie B.-B."/>
            <person name="Rong J.-C."/>
            <person name="Qin Q.-L."/>
            <person name="Zhang Y.-Z."/>
        </authorList>
    </citation>
    <scope>NUCLEOTIDE SEQUENCE</scope>
    <source>
        <strain evidence="2">DSM 8771</strain>
    </source>
</reference>
<evidence type="ECO:0000313" key="2">
    <source>
        <dbReference type="EMBL" id="KAF7765020.1"/>
    </source>
</evidence>